<dbReference type="Gene3D" id="3.40.1190.10">
    <property type="entry name" value="Mur-like, catalytic domain"/>
    <property type="match status" value="1"/>
</dbReference>
<evidence type="ECO:0000256" key="8">
    <source>
        <dbReference type="ARBA" id="ARBA00030592"/>
    </source>
</evidence>
<dbReference type="InterPro" id="IPR004101">
    <property type="entry name" value="Mur_ligase_C"/>
</dbReference>
<feature type="domain" description="Mur ligase C-terminal" evidence="11">
    <location>
        <begin position="304"/>
        <end position="423"/>
    </location>
</feature>
<evidence type="ECO:0000256" key="3">
    <source>
        <dbReference type="ARBA" id="ARBA00022598"/>
    </source>
</evidence>
<dbReference type="InterPro" id="IPR036565">
    <property type="entry name" value="Mur-like_cat_sf"/>
</dbReference>
<dbReference type="NCBIfam" id="TIGR01499">
    <property type="entry name" value="folC"/>
    <property type="match status" value="1"/>
</dbReference>
<comment type="caution">
    <text evidence="13">The sequence shown here is derived from an EMBL/GenBank/DDBJ whole genome shotgun (WGS) entry which is preliminary data.</text>
</comment>
<dbReference type="InterPro" id="IPR001645">
    <property type="entry name" value="Folylpolyglutamate_synth"/>
</dbReference>
<dbReference type="PROSITE" id="PS01011">
    <property type="entry name" value="FOLYLPOLYGLU_SYNT_1"/>
    <property type="match status" value="1"/>
</dbReference>
<evidence type="ECO:0000256" key="6">
    <source>
        <dbReference type="ARBA" id="ARBA00022840"/>
    </source>
</evidence>
<name>A0ABT4CXX4_9CLOT</name>
<protein>
    <recommendedName>
        <fullName evidence="2">tetrahydrofolate synthase</fullName>
        <ecNumber evidence="2">6.3.2.17</ecNumber>
    </recommendedName>
    <alternativeName>
        <fullName evidence="8">Tetrahydrofolylpolyglutamate synthase</fullName>
    </alternativeName>
</protein>
<evidence type="ECO:0000313" key="13">
    <source>
        <dbReference type="EMBL" id="MCY6482800.1"/>
    </source>
</evidence>
<proteinExistence type="inferred from homology"/>
<dbReference type="InterPro" id="IPR036615">
    <property type="entry name" value="Mur_ligase_C_dom_sf"/>
</dbReference>
<sequence>MNYEQAREYIEDTSKFSIKLGLSRTEKILELLGNPHKKVKCIHIAGTNGKGSTTAMISSILVESGYKVGMYTSPYIEEFEERIQINGMNIPKEDLARVVTEVAKVIDKVIELGYDNPTQFEIITCAGLLYFYEQKVDFAVVEVGLGGRLDATNVITPILSIISSISYDHINILGDTLAKIAYEKAGIIKNDIPVILYPQNHEVTEVIESICEEKNAKLIKVSEEDVQYLGCNELDNINESKVVQNIVVSTQKEKYNIQLSLLGKHQLLNCAVVIYTVEELRNYGIEISKQDVLRALSKVKWMARFEFMKENPLIVIDGAHNVDSISRLKESVDTYLKYKNMILVLGILADKQVENMVKIIAPMADKVICVTPHSDRAELASELKIEVEKWNECCEAVEEYEMAYKIGLEYCDKDDLLLICGSFYMVGDMRRIIKK</sequence>
<evidence type="ECO:0000259" key="12">
    <source>
        <dbReference type="Pfam" id="PF08245"/>
    </source>
</evidence>
<dbReference type="EMBL" id="JAPQER010000001">
    <property type="protein sequence ID" value="MCY6482800.1"/>
    <property type="molecule type" value="Genomic_DNA"/>
</dbReference>
<dbReference type="PIRSF" id="PIRSF001563">
    <property type="entry name" value="Folylpolyglu_synth"/>
    <property type="match status" value="1"/>
</dbReference>
<dbReference type="PANTHER" id="PTHR11136:SF0">
    <property type="entry name" value="DIHYDROFOLATE SYNTHETASE-RELATED"/>
    <property type="match status" value="1"/>
</dbReference>
<gene>
    <name evidence="13" type="ORF">OW763_00310</name>
</gene>
<evidence type="ECO:0000256" key="2">
    <source>
        <dbReference type="ARBA" id="ARBA00013025"/>
    </source>
</evidence>
<evidence type="ECO:0000256" key="10">
    <source>
        <dbReference type="PIRNR" id="PIRNR001563"/>
    </source>
</evidence>
<reference evidence="13" key="1">
    <citation type="submission" date="2022-12" db="EMBL/GenBank/DDBJ databases">
        <authorList>
            <person name="Wang J."/>
        </authorList>
    </citation>
    <scope>NUCLEOTIDE SEQUENCE</scope>
    <source>
        <strain evidence="13">HY-45-18</strain>
    </source>
</reference>
<dbReference type="Proteomes" id="UP001078443">
    <property type="component" value="Unassembled WGS sequence"/>
</dbReference>
<comment type="catalytic activity">
    <reaction evidence="9">
        <text>(6S)-5,6,7,8-tetrahydrofolyl-(gamma-L-Glu)(n) + L-glutamate + ATP = (6S)-5,6,7,8-tetrahydrofolyl-(gamma-L-Glu)(n+1) + ADP + phosphate + H(+)</text>
        <dbReference type="Rhea" id="RHEA:10580"/>
        <dbReference type="Rhea" id="RHEA-COMP:14738"/>
        <dbReference type="Rhea" id="RHEA-COMP:14740"/>
        <dbReference type="ChEBI" id="CHEBI:15378"/>
        <dbReference type="ChEBI" id="CHEBI:29985"/>
        <dbReference type="ChEBI" id="CHEBI:30616"/>
        <dbReference type="ChEBI" id="CHEBI:43474"/>
        <dbReference type="ChEBI" id="CHEBI:141005"/>
        <dbReference type="ChEBI" id="CHEBI:456216"/>
        <dbReference type="EC" id="6.3.2.17"/>
    </reaction>
</comment>
<dbReference type="EC" id="6.3.2.17" evidence="2"/>
<keyword evidence="14" id="KW-1185">Reference proteome</keyword>
<evidence type="ECO:0000256" key="9">
    <source>
        <dbReference type="ARBA" id="ARBA00047493"/>
    </source>
</evidence>
<dbReference type="SUPFAM" id="SSF53244">
    <property type="entry name" value="MurD-like peptide ligases, peptide-binding domain"/>
    <property type="match status" value="1"/>
</dbReference>
<dbReference type="Gene3D" id="3.90.190.20">
    <property type="entry name" value="Mur ligase, C-terminal domain"/>
    <property type="match status" value="1"/>
</dbReference>
<dbReference type="PANTHER" id="PTHR11136">
    <property type="entry name" value="FOLYLPOLYGLUTAMATE SYNTHASE-RELATED"/>
    <property type="match status" value="1"/>
</dbReference>
<dbReference type="PROSITE" id="PS01012">
    <property type="entry name" value="FOLYLPOLYGLU_SYNT_2"/>
    <property type="match status" value="1"/>
</dbReference>
<dbReference type="Pfam" id="PF02875">
    <property type="entry name" value="Mur_ligase_C"/>
    <property type="match status" value="1"/>
</dbReference>
<evidence type="ECO:0000256" key="4">
    <source>
        <dbReference type="ARBA" id="ARBA00022723"/>
    </source>
</evidence>
<comment type="similarity">
    <text evidence="1 10">Belongs to the folylpolyglutamate synthase family.</text>
</comment>
<evidence type="ECO:0000259" key="11">
    <source>
        <dbReference type="Pfam" id="PF02875"/>
    </source>
</evidence>
<keyword evidence="4" id="KW-0479">Metal-binding</keyword>
<evidence type="ECO:0000256" key="7">
    <source>
        <dbReference type="ARBA" id="ARBA00022842"/>
    </source>
</evidence>
<dbReference type="RefSeq" id="WP_268039060.1">
    <property type="nucleotide sequence ID" value="NZ_JAPQER010000001.1"/>
</dbReference>
<dbReference type="InterPro" id="IPR018109">
    <property type="entry name" value="Folylpolyglutamate_synth_CS"/>
</dbReference>
<dbReference type="InterPro" id="IPR013221">
    <property type="entry name" value="Mur_ligase_cen"/>
</dbReference>
<feature type="domain" description="Mur ligase central" evidence="12">
    <location>
        <begin position="44"/>
        <end position="276"/>
    </location>
</feature>
<evidence type="ECO:0000313" key="14">
    <source>
        <dbReference type="Proteomes" id="UP001078443"/>
    </source>
</evidence>
<accession>A0ABT4CXX4</accession>
<keyword evidence="5 10" id="KW-0547">Nucleotide-binding</keyword>
<organism evidence="13 14">
    <name type="scientific">Clostridium aestuarii</name>
    <dbReference type="NCBI Taxonomy" id="338193"/>
    <lineage>
        <taxon>Bacteria</taxon>
        <taxon>Bacillati</taxon>
        <taxon>Bacillota</taxon>
        <taxon>Clostridia</taxon>
        <taxon>Eubacteriales</taxon>
        <taxon>Clostridiaceae</taxon>
        <taxon>Clostridium</taxon>
    </lineage>
</organism>
<dbReference type="SUPFAM" id="SSF53623">
    <property type="entry name" value="MurD-like peptide ligases, catalytic domain"/>
    <property type="match status" value="1"/>
</dbReference>
<keyword evidence="6 10" id="KW-0067">ATP-binding</keyword>
<keyword evidence="7" id="KW-0460">Magnesium</keyword>
<evidence type="ECO:0000256" key="5">
    <source>
        <dbReference type="ARBA" id="ARBA00022741"/>
    </source>
</evidence>
<keyword evidence="3 10" id="KW-0436">Ligase</keyword>
<evidence type="ECO:0000256" key="1">
    <source>
        <dbReference type="ARBA" id="ARBA00008276"/>
    </source>
</evidence>
<dbReference type="Pfam" id="PF08245">
    <property type="entry name" value="Mur_ligase_M"/>
    <property type="match status" value="1"/>
</dbReference>